<dbReference type="PIRSF" id="PIRSF003108">
    <property type="entry name" value="DinJ"/>
    <property type="match status" value="1"/>
</dbReference>
<dbReference type="InterPro" id="IPR007337">
    <property type="entry name" value="RelB/DinJ"/>
</dbReference>
<dbReference type="GO" id="GO:0044010">
    <property type="term" value="P:single-species biofilm formation"/>
    <property type="evidence" value="ECO:0007669"/>
    <property type="project" value="InterPro"/>
</dbReference>
<dbReference type="RefSeq" id="WP_149188648.1">
    <property type="nucleotide sequence ID" value="NZ_VTOZ01000006.1"/>
</dbReference>
<evidence type="ECO:0000313" key="4">
    <source>
        <dbReference type="Proteomes" id="UP000322783"/>
    </source>
</evidence>
<evidence type="ECO:0000256" key="1">
    <source>
        <dbReference type="ARBA" id="ARBA00010562"/>
    </source>
</evidence>
<dbReference type="GO" id="GO:0015643">
    <property type="term" value="F:toxic substance binding"/>
    <property type="evidence" value="ECO:0007669"/>
    <property type="project" value="InterPro"/>
</dbReference>
<dbReference type="Gene3D" id="1.10.1220.10">
    <property type="entry name" value="Met repressor-like"/>
    <property type="match status" value="1"/>
</dbReference>
<keyword evidence="2" id="KW-1277">Toxin-antitoxin system</keyword>
<dbReference type="InterPro" id="IPR013321">
    <property type="entry name" value="Arc_rbn_hlx_hlx"/>
</dbReference>
<evidence type="ECO:0000256" key="2">
    <source>
        <dbReference type="ARBA" id="ARBA00022649"/>
    </source>
</evidence>
<dbReference type="EMBL" id="VTOZ01000006">
    <property type="protein sequence ID" value="TYZ29810.1"/>
    <property type="molecule type" value="Genomic_DNA"/>
</dbReference>
<dbReference type="AlphaFoldDB" id="A0A5D6WPP5"/>
<dbReference type="Pfam" id="PF04221">
    <property type="entry name" value="RelB"/>
    <property type="match status" value="1"/>
</dbReference>
<sequence length="92" mass="10100">MASATTSMSIRMDRVVKEQAQQLFKSLGMDMTTAINIFLRQALIRKGLPFEVTAEGADSVLMQKLAEAEADSDIHGPFHTVQALMDDLNADD</sequence>
<organism evidence="3 4">
    <name type="scientific">Selenomonas caprae</name>
    <dbReference type="NCBI Taxonomy" id="2606905"/>
    <lineage>
        <taxon>Bacteria</taxon>
        <taxon>Bacillati</taxon>
        <taxon>Bacillota</taxon>
        <taxon>Negativicutes</taxon>
        <taxon>Selenomonadales</taxon>
        <taxon>Selenomonadaceae</taxon>
        <taxon>Selenomonas</taxon>
    </lineage>
</organism>
<dbReference type="Proteomes" id="UP000322783">
    <property type="component" value="Unassembled WGS sequence"/>
</dbReference>
<comment type="caution">
    <text evidence="3">The sequence shown here is derived from an EMBL/GenBank/DDBJ whole genome shotgun (WGS) entry which is preliminary data.</text>
</comment>
<keyword evidence="4" id="KW-1185">Reference proteome</keyword>
<proteinExistence type="inferred from homology"/>
<dbReference type="GO" id="GO:0006351">
    <property type="term" value="P:DNA-templated transcription"/>
    <property type="evidence" value="ECO:0007669"/>
    <property type="project" value="TreeGrafter"/>
</dbReference>
<dbReference type="GO" id="GO:0006355">
    <property type="term" value="P:regulation of DNA-templated transcription"/>
    <property type="evidence" value="ECO:0007669"/>
    <property type="project" value="InterPro"/>
</dbReference>
<accession>A0A5D6WPP5</accession>
<dbReference type="PANTHER" id="PTHR38781:SF1">
    <property type="entry name" value="ANTITOXIN DINJ-RELATED"/>
    <property type="match status" value="1"/>
</dbReference>
<gene>
    <name evidence="3" type="ORF">FZ041_04290</name>
</gene>
<dbReference type="NCBIfam" id="TIGR02384">
    <property type="entry name" value="RelB_DinJ"/>
    <property type="match status" value="1"/>
</dbReference>
<reference evidence="3 4" key="1">
    <citation type="submission" date="2019-08" db="EMBL/GenBank/DDBJ databases">
        <title>Selenomonas sp. mPRGC5 and Selenomonas sp. mPRGC8 isolated from ruminal fluid of dairy goat (Capra hircus).</title>
        <authorList>
            <person name="Poothong S."/>
            <person name="Nuengjamnong C."/>
            <person name="Tanasupawat S."/>
        </authorList>
    </citation>
    <scope>NUCLEOTIDE SEQUENCE [LARGE SCALE GENOMIC DNA]</scope>
    <source>
        <strain evidence="4">mPRGC8</strain>
    </source>
</reference>
<dbReference type="InterPro" id="IPR026262">
    <property type="entry name" value="DinJ"/>
</dbReference>
<dbReference type="GO" id="GO:0000987">
    <property type="term" value="F:cis-regulatory region sequence-specific DNA binding"/>
    <property type="evidence" value="ECO:0007669"/>
    <property type="project" value="InterPro"/>
</dbReference>
<name>A0A5D6WPP5_9FIRM</name>
<dbReference type="PANTHER" id="PTHR38781">
    <property type="entry name" value="ANTITOXIN DINJ-RELATED"/>
    <property type="match status" value="1"/>
</dbReference>
<protein>
    <submittedName>
        <fullName evidence="3">Type II toxin-antitoxin system RelB/DinJ family antitoxin</fullName>
    </submittedName>
</protein>
<comment type="similarity">
    <text evidence="1">Belongs to the RelB/DinJ antitoxin family.</text>
</comment>
<evidence type="ECO:0000313" key="3">
    <source>
        <dbReference type="EMBL" id="TYZ29810.1"/>
    </source>
</evidence>